<proteinExistence type="predicted"/>
<feature type="chain" id="PRO_5020275148" description="Tail specific protease domain-containing protein" evidence="1">
    <location>
        <begin position="20"/>
        <end position="698"/>
    </location>
</feature>
<dbReference type="AlphaFoldDB" id="A0A4S8HT66"/>
<dbReference type="PANTHER" id="PTHR32060">
    <property type="entry name" value="TAIL-SPECIFIC PROTEASE"/>
    <property type="match status" value="1"/>
</dbReference>
<dbReference type="InterPro" id="IPR005151">
    <property type="entry name" value="Tail-specific_protease"/>
</dbReference>
<organism evidence="4 5">
    <name type="scientific">Niastella caeni</name>
    <dbReference type="NCBI Taxonomy" id="2569763"/>
    <lineage>
        <taxon>Bacteria</taxon>
        <taxon>Pseudomonadati</taxon>
        <taxon>Bacteroidota</taxon>
        <taxon>Chitinophagia</taxon>
        <taxon>Chitinophagales</taxon>
        <taxon>Chitinophagaceae</taxon>
        <taxon>Niastella</taxon>
    </lineage>
</organism>
<dbReference type="GO" id="GO:0004553">
    <property type="term" value="F:hydrolase activity, hydrolyzing O-glycosyl compounds"/>
    <property type="evidence" value="ECO:0007669"/>
    <property type="project" value="InterPro"/>
</dbReference>
<dbReference type="PANTHER" id="PTHR32060:SF30">
    <property type="entry name" value="CARBOXY-TERMINAL PROCESSING PROTEASE CTPA"/>
    <property type="match status" value="1"/>
</dbReference>
<dbReference type="GO" id="GO:0030246">
    <property type="term" value="F:carbohydrate binding"/>
    <property type="evidence" value="ECO:0007669"/>
    <property type="project" value="InterPro"/>
</dbReference>
<keyword evidence="5" id="KW-1185">Reference proteome</keyword>
<dbReference type="InterPro" id="IPR029045">
    <property type="entry name" value="ClpP/crotonase-like_dom_sf"/>
</dbReference>
<dbReference type="Gene3D" id="2.60.40.1190">
    <property type="match status" value="1"/>
</dbReference>
<dbReference type="SUPFAM" id="SSF49344">
    <property type="entry name" value="CBD9-like"/>
    <property type="match status" value="1"/>
</dbReference>
<dbReference type="OrthoDB" id="5480566at2"/>
<evidence type="ECO:0000313" key="4">
    <source>
        <dbReference type="EMBL" id="THU38211.1"/>
    </source>
</evidence>
<feature type="signal peptide" evidence="1">
    <location>
        <begin position="1"/>
        <end position="19"/>
    </location>
</feature>
<gene>
    <name evidence="4" type="ORF">FAM09_16155</name>
</gene>
<dbReference type="EMBL" id="STFF01000004">
    <property type="protein sequence ID" value="THU38211.1"/>
    <property type="molecule type" value="Genomic_DNA"/>
</dbReference>
<protein>
    <recommendedName>
        <fullName evidence="6">Tail specific protease domain-containing protein</fullName>
    </recommendedName>
</protein>
<dbReference type="GO" id="GO:0004175">
    <property type="term" value="F:endopeptidase activity"/>
    <property type="evidence" value="ECO:0007669"/>
    <property type="project" value="TreeGrafter"/>
</dbReference>
<dbReference type="InterPro" id="IPR010502">
    <property type="entry name" value="Carb-bd_dom_fam9"/>
</dbReference>
<dbReference type="SUPFAM" id="SSF52096">
    <property type="entry name" value="ClpP/crotonase"/>
    <property type="match status" value="1"/>
</dbReference>
<evidence type="ECO:0000313" key="5">
    <source>
        <dbReference type="Proteomes" id="UP000306918"/>
    </source>
</evidence>
<feature type="domain" description="Carbohydrate-binding" evidence="3">
    <location>
        <begin position="35"/>
        <end position="188"/>
    </location>
</feature>
<dbReference type="GO" id="GO:0008236">
    <property type="term" value="F:serine-type peptidase activity"/>
    <property type="evidence" value="ECO:0007669"/>
    <property type="project" value="InterPro"/>
</dbReference>
<dbReference type="Pfam" id="PF06452">
    <property type="entry name" value="CBM9_1"/>
    <property type="match status" value="1"/>
</dbReference>
<dbReference type="Proteomes" id="UP000306918">
    <property type="component" value="Unassembled WGS sequence"/>
</dbReference>
<dbReference type="GO" id="GO:0006508">
    <property type="term" value="P:proteolysis"/>
    <property type="evidence" value="ECO:0007669"/>
    <property type="project" value="InterPro"/>
</dbReference>
<evidence type="ECO:0000256" key="1">
    <source>
        <dbReference type="SAM" id="SignalP"/>
    </source>
</evidence>
<feature type="domain" description="Tail specific protease" evidence="2">
    <location>
        <begin position="457"/>
        <end position="672"/>
    </location>
</feature>
<dbReference type="CDD" id="cd09618">
    <property type="entry name" value="CBM9_like_2"/>
    <property type="match status" value="1"/>
</dbReference>
<evidence type="ECO:0000259" key="2">
    <source>
        <dbReference type="Pfam" id="PF03572"/>
    </source>
</evidence>
<dbReference type="GO" id="GO:0030288">
    <property type="term" value="C:outer membrane-bounded periplasmic space"/>
    <property type="evidence" value="ECO:0007669"/>
    <property type="project" value="TreeGrafter"/>
</dbReference>
<name>A0A4S8HT66_9BACT</name>
<sequence length="698" mass="78496">MNKIFFLLPIIFSVCIVFAQEKSYTTKRTATAPIIDGSLNDKAWNAVSWGKDFVQASPKKGDKPSQSTQFKILYDAANMYVAIRCFDNPDSITKIPVPRDGFSGDWVEIELNCNEDTSTAHSFTVTAYGTRADEFIAKGGALWDSKWNPQWETKTAIDRSGWTAEMKIPFNQFTHNGSFTKVWGLQFTRRMVKGGERSAWKLLPDIESTWINNYGVLHGIENITASQLKAKAVYNDNKLYSIAELQNDFNVIKKILEGTYPSLYRFYSKAVMDKFIHNTYQSINKPMTELEYYKLLAPLFDKIGDGHTKFYMSYDYQNLSAVSIKKLPLQLYITDQQAYILQNYSEEATLIPGTKILSINGKPFSEILTDLMSYLTSDGYNATKKYNNIGQRFGYLYSLLDTGSEDIILETIAAGGKKIEEVKVARLCDKDITKNRTARYPASQRNFELSFPVTNAALLTVKTFTDDRAFMKFFDTSFAAIKQKNIPNVIIDLRNNGGGNDYNGAYLFSYLTSKPFKYYSRFETAVSADPHSVDSIPCCISHEDLNFLNEISVPDSAGVKVIRNYKASRQKDPALLHQPAENNFKGNVYVLINGGSFSCSSEFCSVADFNSNAIFVGEETGGGYYGNTSNMFRDIILPNTNLRLSIAFIKYLSAVEGSTAEIGRGIMPDYPVKPTALDIKNGVDKELKFTLELINGKK</sequence>
<comment type="caution">
    <text evidence="4">The sequence shown here is derived from an EMBL/GenBank/DDBJ whole genome shotgun (WGS) entry which is preliminary data.</text>
</comment>
<dbReference type="RefSeq" id="WP_136578167.1">
    <property type="nucleotide sequence ID" value="NZ_STFF01000004.1"/>
</dbReference>
<accession>A0A4S8HT66</accession>
<reference evidence="4 5" key="1">
    <citation type="submission" date="2019-04" db="EMBL/GenBank/DDBJ databases">
        <title>Niastella caeni sp. nov., isolated from activated sludge.</title>
        <authorList>
            <person name="Sheng M."/>
        </authorList>
    </citation>
    <scope>NUCLEOTIDE SEQUENCE [LARGE SCALE GENOMIC DNA]</scope>
    <source>
        <strain evidence="4 5">HX-2-15</strain>
    </source>
</reference>
<dbReference type="Pfam" id="PF03572">
    <property type="entry name" value="Peptidase_S41"/>
    <property type="match status" value="1"/>
</dbReference>
<evidence type="ECO:0000259" key="3">
    <source>
        <dbReference type="Pfam" id="PF06452"/>
    </source>
</evidence>
<dbReference type="Gene3D" id="3.90.226.10">
    <property type="entry name" value="2-enoyl-CoA Hydratase, Chain A, domain 1"/>
    <property type="match status" value="1"/>
</dbReference>
<dbReference type="GO" id="GO:0007165">
    <property type="term" value="P:signal transduction"/>
    <property type="evidence" value="ECO:0007669"/>
    <property type="project" value="TreeGrafter"/>
</dbReference>
<keyword evidence="1" id="KW-0732">Signal</keyword>
<evidence type="ECO:0008006" key="6">
    <source>
        <dbReference type="Google" id="ProtNLM"/>
    </source>
</evidence>
<dbReference type="GO" id="GO:0016052">
    <property type="term" value="P:carbohydrate catabolic process"/>
    <property type="evidence" value="ECO:0007669"/>
    <property type="project" value="InterPro"/>
</dbReference>